<reference evidence="4" key="2">
    <citation type="submission" date="2021-04" db="EMBL/GenBank/DDBJ databases">
        <authorList>
            <person name="Gilroy R."/>
        </authorList>
    </citation>
    <scope>NUCLEOTIDE SEQUENCE</scope>
    <source>
        <strain evidence="4">8470</strain>
    </source>
</reference>
<keyword evidence="2 4" id="KW-0456">Lyase</keyword>
<dbReference type="GO" id="GO:0042597">
    <property type="term" value="C:periplasmic space"/>
    <property type="evidence" value="ECO:0007669"/>
    <property type="project" value="InterPro"/>
</dbReference>
<protein>
    <submittedName>
        <fullName evidence="4">Alginate lyase family protein</fullName>
    </submittedName>
</protein>
<keyword evidence="1" id="KW-0732">Signal</keyword>
<feature type="domain" description="Alginate lyase" evidence="3">
    <location>
        <begin position="97"/>
        <end position="318"/>
    </location>
</feature>
<proteinExistence type="predicted"/>
<evidence type="ECO:0000256" key="2">
    <source>
        <dbReference type="ARBA" id="ARBA00023239"/>
    </source>
</evidence>
<dbReference type="Pfam" id="PF05426">
    <property type="entry name" value="Alginate_lyase"/>
    <property type="match status" value="1"/>
</dbReference>
<dbReference type="InterPro" id="IPR008397">
    <property type="entry name" value="Alginate_lyase_dom"/>
</dbReference>
<evidence type="ECO:0000259" key="3">
    <source>
        <dbReference type="Pfam" id="PF05426"/>
    </source>
</evidence>
<evidence type="ECO:0000313" key="4">
    <source>
        <dbReference type="EMBL" id="MBU3855923.1"/>
    </source>
</evidence>
<reference evidence="4" key="1">
    <citation type="journal article" date="2021" name="PeerJ">
        <title>Extensive microbial diversity within the chicken gut microbiome revealed by metagenomics and culture.</title>
        <authorList>
            <person name="Gilroy R."/>
            <person name="Ravi A."/>
            <person name="Getino M."/>
            <person name="Pursley I."/>
            <person name="Horton D.L."/>
            <person name="Alikhan N.F."/>
            <person name="Baker D."/>
            <person name="Gharbi K."/>
            <person name="Hall N."/>
            <person name="Watson M."/>
            <person name="Adriaenssens E.M."/>
            <person name="Foster-Nyarko E."/>
            <person name="Jarju S."/>
            <person name="Secka A."/>
            <person name="Antonio M."/>
            <person name="Oren A."/>
            <person name="Chaudhuri R.R."/>
            <person name="La Ragione R."/>
            <person name="Hildebrand F."/>
            <person name="Pallen M.J."/>
        </authorList>
    </citation>
    <scope>NUCLEOTIDE SEQUENCE</scope>
    <source>
        <strain evidence="4">8470</strain>
    </source>
</reference>
<dbReference type="AlphaFoldDB" id="A0A948TM40"/>
<dbReference type="EMBL" id="JAHLFJ010000047">
    <property type="protein sequence ID" value="MBU3855923.1"/>
    <property type="molecule type" value="Genomic_DNA"/>
</dbReference>
<dbReference type="SUPFAM" id="SSF48230">
    <property type="entry name" value="Chondroitin AC/alginate lyase"/>
    <property type="match status" value="1"/>
</dbReference>
<dbReference type="GO" id="GO:0016829">
    <property type="term" value="F:lyase activity"/>
    <property type="evidence" value="ECO:0007669"/>
    <property type="project" value="UniProtKB-KW"/>
</dbReference>
<comment type="caution">
    <text evidence="4">The sequence shown here is derived from an EMBL/GenBank/DDBJ whole genome shotgun (WGS) entry which is preliminary data.</text>
</comment>
<sequence>MKLNYIQMFAACALSVLTMGCKAEFENGVNDIDSWEVGAEYTPSLVHPGVLHTQEDIEHIRDLVDRQKEPAYGIFLKMREDWKAKSDYSMNGPYEVIARDGAYAANKVNAERDFDAIYLNSVMWMITQDEAHARKALEIMLAYAGTLKDIDGNDTALMAGLEGIKIVYGLEMLSHTYHQSEKYPDGITDEQIERISTMLRNVFLPVWEEFYASDPNTNGNWGLHVTKSYMAAAILWDDVEMYRKCVNFYLYAYDNGTIAHYIDGDTGQCQESGRDQQHTVLGIGALSAICEIAWKQGNDLYSAYDNRVLKGYEYTVKYNLGYDVPFKTWTDVTGKYSNWTEISAVTKGENDGVDTERGQCWQPVFYMAYNHYVNRRGLSMPYTAELLETYVEDEYDGGHPSFGPLLFNDLD</sequence>
<organism evidence="4 5">
    <name type="scientific">Candidatus Phocaeicola excrementipullorum</name>
    <dbReference type="NCBI Taxonomy" id="2838731"/>
    <lineage>
        <taxon>Bacteria</taxon>
        <taxon>Pseudomonadati</taxon>
        <taxon>Bacteroidota</taxon>
        <taxon>Bacteroidia</taxon>
        <taxon>Bacteroidales</taxon>
        <taxon>Bacteroidaceae</taxon>
        <taxon>Phocaeicola</taxon>
    </lineage>
</organism>
<accession>A0A948TM40</accession>
<dbReference type="PROSITE" id="PS51257">
    <property type="entry name" value="PROKAR_LIPOPROTEIN"/>
    <property type="match status" value="1"/>
</dbReference>
<dbReference type="Proteomes" id="UP000784286">
    <property type="component" value="Unassembled WGS sequence"/>
</dbReference>
<dbReference type="InterPro" id="IPR008929">
    <property type="entry name" value="Chondroitin_lyas"/>
</dbReference>
<evidence type="ECO:0000256" key="1">
    <source>
        <dbReference type="ARBA" id="ARBA00022729"/>
    </source>
</evidence>
<gene>
    <name evidence="4" type="ORF">H9928_05090</name>
</gene>
<dbReference type="Gene3D" id="1.50.10.100">
    <property type="entry name" value="Chondroitin AC/alginate lyase"/>
    <property type="match status" value="1"/>
</dbReference>
<evidence type="ECO:0000313" key="5">
    <source>
        <dbReference type="Proteomes" id="UP000784286"/>
    </source>
</evidence>
<name>A0A948TM40_9BACT</name>